<dbReference type="AlphaFoldDB" id="A0A8B7NPU1"/>
<dbReference type="OrthoDB" id="6499973at2759"/>
<reference evidence="5" key="1">
    <citation type="submission" date="2025-08" db="UniProtKB">
        <authorList>
            <consortium name="RefSeq"/>
        </authorList>
    </citation>
    <scope>IDENTIFICATION</scope>
    <source>
        <tissue evidence="5">Whole organism</tissue>
    </source>
</reference>
<dbReference type="GO" id="GO:0022857">
    <property type="term" value="F:transmembrane transporter activity"/>
    <property type="evidence" value="ECO:0007669"/>
    <property type="project" value="InterPro"/>
</dbReference>
<evidence type="ECO:0000259" key="3">
    <source>
        <dbReference type="PROSITE" id="PS50850"/>
    </source>
</evidence>
<dbReference type="InterPro" id="IPR036259">
    <property type="entry name" value="MFS_trans_sf"/>
</dbReference>
<dbReference type="PROSITE" id="PS50850">
    <property type="entry name" value="MFS"/>
    <property type="match status" value="1"/>
</dbReference>
<dbReference type="Pfam" id="PF07690">
    <property type="entry name" value="MFS_1"/>
    <property type="match status" value="1"/>
</dbReference>
<dbReference type="InterPro" id="IPR020846">
    <property type="entry name" value="MFS_dom"/>
</dbReference>
<dbReference type="SUPFAM" id="SSF103473">
    <property type="entry name" value="MFS general substrate transporter"/>
    <property type="match status" value="1"/>
</dbReference>
<feature type="transmembrane region" description="Helical" evidence="2">
    <location>
        <begin position="398"/>
        <end position="424"/>
    </location>
</feature>
<feature type="transmembrane region" description="Helical" evidence="2">
    <location>
        <begin position="185"/>
        <end position="205"/>
    </location>
</feature>
<feature type="domain" description="Major facilitator superfamily (MFS) profile" evidence="3">
    <location>
        <begin position="80"/>
        <end position="490"/>
    </location>
</feature>
<protein>
    <submittedName>
        <fullName evidence="5">Monocarboxylate transporter 10</fullName>
    </submittedName>
</protein>
<keyword evidence="4" id="KW-1185">Reference proteome</keyword>
<proteinExistence type="predicted"/>
<dbReference type="InterPro" id="IPR011701">
    <property type="entry name" value="MFS"/>
</dbReference>
<dbReference type="OMA" id="LSYRIWA"/>
<dbReference type="PANTHER" id="PTHR11360:SF312">
    <property type="entry name" value="KARMOISIN, ISOFORM B"/>
    <property type="match status" value="1"/>
</dbReference>
<evidence type="ECO:0000313" key="5">
    <source>
        <dbReference type="RefSeq" id="XP_018015739.1"/>
    </source>
</evidence>
<dbReference type="KEGG" id="hazt:108672556"/>
<feature type="transmembrane region" description="Helical" evidence="2">
    <location>
        <begin position="212"/>
        <end position="231"/>
    </location>
</feature>
<accession>A0A8B7NPU1</accession>
<keyword evidence="2" id="KW-0812">Transmembrane</keyword>
<dbReference type="GeneID" id="108672556"/>
<feature type="transmembrane region" description="Helical" evidence="2">
    <location>
        <begin position="80"/>
        <end position="108"/>
    </location>
</feature>
<evidence type="ECO:0000313" key="4">
    <source>
        <dbReference type="Proteomes" id="UP000694843"/>
    </source>
</evidence>
<evidence type="ECO:0000256" key="1">
    <source>
        <dbReference type="ARBA" id="ARBA00004141"/>
    </source>
</evidence>
<keyword evidence="2" id="KW-1133">Transmembrane helix</keyword>
<sequence>MSEDDEKNLGLADCSKETHAFIPPSAPPIATTSITIATTPTSSCKEKGGSGRRLSQCSAVAVPMLSIPPQQEPPDGGLQAWLVMIASFFCNGILFGTINSSGVIFAALKDDLEANGVENPASKASFCLSLTIGMTFLMSLVSGVLTDKLGVRLTTGIGGAIATAGLFISSLVYHKIEYLTISYGLLLGFGGSLAYTPSLVILGHYFRRRMGIVNGFVTAGSSLFTIVMPMLFEYILRLYSLKVLFQILAAIVSLLMVCAFIFKPRLAVRPREGALPGDAGAAASSRTLKNQFKKFVSQFINFEIWRNKRFVIWTLCIPIALFGYFVPYVHLVAYAKMVLGEDTKAQVLVQCIGATSGLGRLLFGYIADRPWVNRIMLQQISFFCIGSFTMLMTAWSNFWFFVVLALGMGLFDGCFISLLGPVAFDIVGPTGAPQAIGSLLAMCSIPLTFGPVFAGWLQDLTGSYFLPFLMAGIPPIVGSLALFTMRCVHPPLTADQDSPVRETSGTQNNIIMKENEKKYLSFFSLSETLGFQIRLRNVGQFKVTQVLT</sequence>
<feature type="transmembrane region" description="Helical" evidence="2">
    <location>
        <begin position="464"/>
        <end position="483"/>
    </location>
</feature>
<dbReference type="GO" id="GO:0016020">
    <property type="term" value="C:membrane"/>
    <property type="evidence" value="ECO:0007669"/>
    <property type="project" value="UniProtKB-SubCell"/>
</dbReference>
<keyword evidence="2" id="KW-0472">Membrane</keyword>
<dbReference type="InterPro" id="IPR050327">
    <property type="entry name" value="Proton-linked_MCT"/>
</dbReference>
<feature type="transmembrane region" description="Helical" evidence="2">
    <location>
        <begin position="128"/>
        <end position="146"/>
    </location>
</feature>
<feature type="transmembrane region" description="Helical" evidence="2">
    <location>
        <begin position="436"/>
        <end position="458"/>
    </location>
</feature>
<feature type="transmembrane region" description="Helical" evidence="2">
    <location>
        <begin position="243"/>
        <end position="262"/>
    </location>
</feature>
<gene>
    <name evidence="5" type="primary">LOC108672556</name>
</gene>
<dbReference type="Gene3D" id="1.20.1250.20">
    <property type="entry name" value="MFS general substrate transporter like domains"/>
    <property type="match status" value="2"/>
</dbReference>
<comment type="subcellular location">
    <subcellularLocation>
        <location evidence="1">Membrane</location>
        <topology evidence="1">Multi-pass membrane protein</topology>
    </subcellularLocation>
</comment>
<evidence type="ECO:0000256" key="2">
    <source>
        <dbReference type="SAM" id="Phobius"/>
    </source>
</evidence>
<dbReference type="PANTHER" id="PTHR11360">
    <property type="entry name" value="MONOCARBOXYLATE TRANSPORTER"/>
    <property type="match status" value="1"/>
</dbReference>
<organism evidence="4 5">
    <name type="scientific">Hyalella azteca</name>
    <name type="common">Amphipod</name>
    <dbReference type="NCBI Taxonomy" id="294128"/>
    <lineage>
        <taxon>Eukaryota</taxon>
        <taxon>Metazoa</taxon>
        <taxon>Ecdysozoa</taxon>
        <taxon>Arthropoda</taxon>
        <taxon>Crustacea</taxon>
        <taxon>Multicrustacea</taxon>
        <taxon>Malacostraca</taxon>
        <taxon>Eumalacostraca</taxon>
        <taxon>Peracarida</taxon>
        <taxon>Amphipoda</taxon>
        <taxon>Senticaudata</taxon>
        <taxon>Talitrida</taxon>
        <taxon>Talitroidea</taxon>
        <taxon>Hyalellidae</taxon>
        <taxon>Hyalella</taxon>
    </lineage>
</organism>
<dbReference type="Proteomes" id="UP000694843">
    <property type="component" value="Unplaced"/>
</dbReference>
<feature type="transmembrane region" description="Helical" evidence="2">
    <location>
        <begin position="310"/>
        <end position="333"/>
    </location>
</feature>
<feature type="transmembrane region" description="Helical" evidence="2">
    <location>
        <begin position="345"/>
        <end position="363"/>
    </location>
</feature>
<dbReference type="RefSeq" id="XP_018015739.1">
    <property type="nucleotide sequence ID" value="XM_018160250.2"/>
</dbReference>
<name>A0A8B7NPU1_HYAAZ</name>
<feature type="transmembrane region" description="Helical" evidence="2">
    <location>
        <begin position="153"/>
        <end position="173"/>
    </location>
</feature>